<feature type="chain" id="PRO_5032773487" evidence="1">
    <location>
        <begin position="25"/>
        <end position="175"/>
    </location>
</feature>
<evidence type="ECO:0000256" key="1">
    <source>
        <dbReference type="SAM" id="SignalP"/>
    </source>
</evidence>
<name>A0A842IRU2_9FLAO</name>
<sequence length="175" mass="19424">MYNKKINYLLLLSLTTLIFFSCQTDPKDEANQNLEPFISSFQKLYPSGTLTENGSGSFESYTVNSNGTVRLASSTNPQVSWIEFNGLEITDTGVYNLLYSPSARIMFEAIYSTTLDPTFWINQGGNPNQGGVLNIISHNDGVISGNYNITAWYFSPSLNREVGWGLSGSFENIQL</sequence>
<reference evidence="2" key="1">
    <citation type="submission" date="2020-08" db="EMBL/GenBank/DDBJ databases">
        <title>Winogradskyella ouciana sp. nov., isolated from the hadal seawater of the Mariana Trench.</title>
        <authorList>
            <person name="He X."/>
        </authorList>
    </citation>
    <scope>NUCLEOTIDE SEQUENCE [LARGE SCALE GENOMIC DNA]</scope>
    <source>
        <strain evidence="2">KCTC 52348</strain>
    </source>
</reference>
<keyword evidence="3" id="KW-1185">Reference proteome</keyword>
<comment type="caution">
    <text evidence="2">The sequence shown here is derived from an EMBL/GenBank/DDBJ whole genome shotgun (WGS) entry which is preliminary data.</text>
</comment>
<dbReference type="PROSITE" id="PS51257">
    <property type="entry name" value="PROKAR_LIPOPROTEIN"/>
    <property type="match status" value="1"/>
</dbReference>
<keyword evidence="1" id="KW-0732">Signal</keyword>
<feature type="signal peptide" evidence="1">
    <location>
        <begin position="1"/>
        <end position="24"/>
    </location>
</feature>
<dbReference type="EMBL" id="JACLCP010000003">
    <property type="protein sequence ID" value="MBC2845591.1"/>
    <property type="molecule type" value="Genomic_DNA"/>
</dbReference>
<proteinExistence type="predicted"/>
<gene>
    <name evidence="2" type="ORF">H7F21_10855</name>
</gene>
<accession>A0A842IRU2</accession>
<protein>
    <submittedName>
        <fullName evidence="2">Uncharacterized protein</fullName>
    </submittedName>
</protein>
<organism evidence="2 3">
    <name type="scientific">Winogradskyella flava</name>
    <dbReference type="NCBI Taxonomy" id="1884876"/>
    <lineage>
        <taxon>Bacteria</taxon>
        <taxon>Pseudomonadati</taxon>
        <taxon>Bacteroidota</taxon>
        <taxon>Flavobacteriia</taxon>
        <taxon>Flavobacteriales</taxon>
        <taxon>Flavobacteriaceae</taxon>
        <taxon>Winogradskyella</taxon>
    </lineage>
</organism>
<dbReference type="Proteomes" id="UP000533900">
    <property type="component" value="Unassembled WGS sequence"/>
</dbReference>
<evidence type="ECO:0000313" key="3">
    <source>
        <dbReference type="Proteomes" id="UP000533900"/>
    </source>
</evidence>
<evidence type="ECO:0000313" key="2">
    <source>
        <dbReference type="EMBL" id="MBC2845591.1"/>
    </source>
</evidence>
<dbReference type="RefSeq" id="WP_185789313.1">
    <property type="nucleotide sequence ID" value="NZ_JACLCP010000003.1"/>
</dbReference>
<dbReference type="AlphaFoldDB" id="A0A842IRU2"/>